<organism evidence="2">
    <name type="scientific">viral metagenome</name>
    <dbReference type="NCBI Taxonomy" id="1070528"/>
    <lineage>
        <taxon>unclassified sequences</taxon>
        <taxon>metagenomes</taxon>
        <taxon>organismal metagenomes</taxon>
    </lineage>
</organism>
<evidence type="ECO:0000259" key="1">
    <source>
        <dbReference type="PROSITE" id="PS51352"/>
    </source>
</evidence>
<evidence type="ECO:0000313" key="2">
    <source>
        <dbReference type="EMBL" id="QHS95588.1"/>
    </source>
</evidence>
<dbReference type="PROSITE" id="PS51352">
    <property type="entry name" value="THIOREDOXIN_2"/>
    <property type="match status" value="1"/>
</dbReference>
<reference evidence="2" key="1">
    <citation type="journal article" date="2020" name="Nature">
        <title>Giant virus diversity and host interactions through global metagenomics.</title>
        <authorList>
            <person name="Schulz F."/>
            <person name="Roux S."/>
            <person name="Paez-Espino D."/>
            <person name="Jungbluth S."/>
            <person name="Walsh D.A."/>
            <person name="Denef V.J."/>
            <person name="McMahon K.D."/>
            <person name="Konstantinidis K.T."/>
            <person name="Eloe-Fadrosh E.A."/>
            <person name="Kyrpides N.C."/>
            <person name="Woyke T."/>
        </authorList>
    </citation>
    <scope>NUCLEOTIDE SEQUENCE</scope>
    <source>
        <strain evidence="2">GVMAG-M-3300018868-6</strain>
    </source>
</reference>
<accession>A0A6C0BVX9</accession>
<name>A0A6C0BVX9_9ZZZZ</name>
<feature type="domain" description="Thioredoxin" evidence="1">
    <location>
        <begin position="1"/>
        <end position="107"/>
    </location>
</feature>
<dbReference type="AlphaFoldDB" id="A0A6C0BVX9"/>
<dbReference type="CDD" id="cd02947">
    <property type="entry name" value="TRX_family"/>
    <property type="match status" value="1"/>
</dbReference>
<dbReference type="InterPro" id="IPR036249">
    <property type="entry name" value="Thioredoxin-like_sf"/>
</dbReference>
<dbReference type="PANTHER" id="PTHR10438:SF468">
    <property type="entry name" value="THIOREDOXIN-1-RELATED"/>
    <property type="match status" value="1"/>
</dbReference>
<dbReference type="EMBL" id="MN739253">
    <property type="protein sequence ID" value="QHS95588.1"/>
    <property type="molecule type" value="Genomic_DNA"/>
</dbReference>
<protein>
    <recommendedName>
        <fullName evidence="1">Thioredoxin domain-containing protein</fullName>
    </recommendedName>
</protein>
<dbReference type="SUPFAM" id="SSF52833">
    <property type="entry name" value="Thioredoxin-like"/>
    <property type="match status" value="1"/>
</dbReference>
<dbReference type="PANTHER" id="PTHR10438">
    <property type="entry name" value="THIOREDOXIN"/>
    <property type="match status" value="1"/>
</dbReference>
<sequence>MDRSEFKQFLSDNSGRLVIVKAYAHWCSPCKRVSPLVESEIATLVSEHGADNVKLLQINIDEDVDVASFIKIQKLPTMISYIGGQPIHAIVSANEQEIRDFFKKSSCSYSLSTNSSGEASF</sequence>
<dbReference type="InterPro" id="IPR050620">
    <property type="entry name" value="Thioredoxin_H-type-like"/>
</dbReference>
<dbReference type="InterPro" id="IPR013766">
    <property type="entry name" value="Thioredoxin_domain"/>
</dbReference>
<proteinExistence type="predicted"/>
<dbReference type="Pfam" id="PF00085">
    <property type="entry name" value="Thioredoxin"/>
    <property type="match status" value="1"/>
</dbReference>
<dbReference type="Gene3D" id="3.40.30.10">
    <property type="entry name" value="Glutaredoxin"/>
    <property type="match status" value="1"/>
</dbReference>